<accession>A0ABD2MU47</accession>
<name>A0ABD2MU47_9CUCU</name>
<proteinExistence type="predicted"/>
<dbReference type="EMBL" id="JABFTP020000021">
    <property type="protein sequence ID" value="KAL3269782.1"/>
    <property type="molecule type" value="Genomic_DNA"/>
</dbReference>
<reference evidence="1 2" key="1">
    <citation type="journal article" date="2021" name="BMC Biol.">
        <title>Horizontally acquired antibacterial genes associated with adaptive radiation of ladybird beetles.</title>
        <authorList>
            <person name="Li H.S."/>
            <person name="Tang X.F."/>
            <person name="Huang Y.H."/>
            <person name="Xu Z.Y."/>
            <person name="Chen M.L."/>
            <person name="Du X.Y."/>
            <person name="Qiu B.Y."/>
            <person name="Chen P.T."/>
            <person name="Zhang W."/>
            <person name="Slipinski A."/>
            <person name="Escalona H.E."/>
            <person name="Waterhouse R.M."/>
            <person name="Zwick A."/>
            <person name="Pang H."/>
        </authorList>
    </citation>
    <scope>NUCLEOTIDE SEQUENCE [LARGE SCALE GENOMIC DNA]</scope>
    <source>
        <strain evidence="1">SYSU2018</strain>
    </source>
</reference>
<dbReference type="Proteomes" id="UP001516400">
    <property type="component" value="Unassembled WGS sequence"/>
</dbReference>
<evidence type="ECO:0000313" key="1">
    <source>
        <dbReference type="EMBL" id="KAL3269782.1"/>
    </source>
</evidence>
<sequence length="118" mass="14002">MQMEIERLNSQFDKIKLKYTKSETNNRLKYVHSLKAEAHAHCKHSKKEKKRVRITTEDKAIMVDEKPEKIPKSNLKTTKCQSEIIKIFERCESVDTPSIHIINENEVKKHHHKNIKKL</sequence>
<gene>
    <name evidence="1" type="ORF">HHI36_008842</name>
</gene>
<evidence type="ECO:0000313" key="2">
    <source>
        <dbReference type="Proteomes" id="UP001516400"/>
    </source>
</evidence>
<dbReference type="AlphaFoldDB" id="A0ABD2MU47"/>
<protein>
    <submittedName>
        <fullName evidence="1">Uncharacterized protein</fullName>
    </submittedName>
</protein>
<organism evidence="1 2">
    <name type="scientific">Cryptolaemus montrouzieri</name>
    <dbReference type="NCBI Taxonomy" id="559131"/>
    <lineage>
        <taxon>Eukaryota</taxon>
        <taxon>Metazoa</taxon>
        <taxon>Ecdysozoa</taxon>
        <taxon>Arthropoda</taxon>
        <taxon>Hexapoda</taxon>
        <taxon>Insecta</taxon>
        <taxon>Pterygota</taxon>
        <taxon>Neoptera</taxon>
        <taxon>Endopterygota</taxon>
        <taxon>Coleoptera</taxon>
        <taxon>Polyphaga</taxon>
        <taxon>Cucujiformia</taxon>
        <taxon>Coccinelloidea</taxon>
        <taxon>Coccinellidae</taxon>
        <taxon>Scymninae</taxon>
        <taxon>Scymnini</taxon>
        <taxon>Cryptolaemus</taxon>
    </lineage>
</organism>
<comment type="caution">
    <text evidence="1">The sequence shown here is derived from an EMBL/GenBank/DDBJ whole genome shotgun (WGS) entry which is preliminary data.</text>
</comment>
<keyword evidence="2" id="KW-1185">Reference proteome</keyword>